<evidence type="ECO:0000259" key="4">
    <source>
        <dbReference type="PROSITE" id="PS50977"/>
    </source>
</evidence>
<evidence type="ECO:0000256" key="1">
    <source>
        <dbReference type="ARBA" id="ARBA00023125"/>
    </source>
</evidence>
<dbReference type="OrthoDB" id="3722897at2"/>
<evidence type="ECO:0000256" key="2">
    <source>
        <dbReference type="PROSITE-ProRule" id="PRU00335"/>
    </source>
</evidence>
<keyword evidence="1 2" id="KW-0238">DNA-binding</keyword>
<feature type="domain" description="HTH tetR-type" evidence="4">
    <location>
        <begin position="9"/>
        <end position="69"/>
    </location>
</feature>
<reference evidence="5 6" key="1">
    <citation type="submission" date="2018-11" db="EMBL/GenBank/DDBJ databases">
        <title>Genomes From Bacteria Associated with the Canine Oral Cavity: a Test Case for Automated Genome-Based Taxonomic Assignment.</title>
        <authorList>
            <person name="Coil D.A."/>
            <person name="Jospin G."/>
            <person name="Darling A.E."/>
            <person name="Wallis C."/>
            <person name="Davis I.J."/>
            <person name="Harris S."/>
            <person name="Eisen J.A."/>
            <person name="Holcombe L.J."/>
            <person name="O'Flynn C."/>
        </authorList>
    </citation>
    <scope>NUCLEOTIDE SEQUENCE [LARGE SCALE GENOMIC DNA]</scope>
    <source>
        <strain evidence="5 6">OH2822_COT-296</strain>
    </source>
</reference>
<dbReference type="Gene3D" id="1.10.357.10">
    <property type="entry name" value="Tetracycline Repressor, domain 2"/>
    <property type="match status" value="1"/>
</dbReference>
<dbReference type="SUPFAM" id="SSF46689">
    <property type="entry name" value="Homeodomain-like"/>
    <property type="match status" value="1"/>
</dbReference>
<organism evidence="5 6">
    <name type="scientific">Arachnia propionica</name>
    <dbReference type="NCBI Taxonomy" id="1750"/>
    <lineage>
        <taxon>Bacteria</taxon>
        <taxon>Bacillati</taxon>
        <taxon>Actinomycetota</taxon>
        <taxon>Actinomycetes</taxon>
        <taxon>Propionibacteriales</taxon>
        <taxon>Propionibacteriaceae</taxon>
        <taxon>Arachnia</taxon>
    </lineage>
</organism>
<dbReference type="GO" id="GO:0003700">
    <property type="term" value="F:DNA-binding transcription factor activity"/>
    <property type="evidence" value="ECO:0007669"/>
    <property type="project" value="TreeGrafter"/>
</dbReference>
<feature type="coiled-coil region" evidence="3">
    <location>
        <begin position="66"/>
        <end position="93"/>
    </location>
</feature>
<protein>
    <submittedName>
        <fullName evidence="5">TetR family transcriptional regulator</fullName>
    </submittedName>
</protein>
<sequence length="190" mass="21101">MAKRTRDPEGRRNIILRAAGELIREIGVSALTHRKVAERAKVPLGSTTQYFASLTDLIAEALTGMAEEREVMLDEAAQNIRRAEDVASVLAELVEESVTDPTFLRNELSFWLFYAIHPKLEGLMRSSDEVLLRTLAEISTPEQAKAIVVHIYGVMLHIAVHGQTMPRDEMEAGFRRLLSDPPAPDSRGGP</sequence>
<evidence type="ECO:0000313" key="5">
    <source>
        <dbReference type="EMBL" id="RRD50937.1"/>
    </source>
</evidence>
<keyword evidence="3" id="KW-0175">Coiled coil</keyword>
<name>A0A3P1WZ41_9ACTN</name>
<dbReference type="GO" id="GO:0000976">
    <property type="term" value="F:transcription cis-regulatory region binding"/>
    <property type="evidence" value="ECO:0007669"/>
    <property type="project" value="TreeGrafter"/>
</dbReference>
<dbReference type="PANTHER" id="PTHR30055:SF231">
    <property type="entry name" value="TRANSCRIPTIONAL REGULATORY PROTEIN (PROBABLY DEOR-FAMILY)-RELATED"/>
    <property type="match status" value="1"/>
</dbReference>
<dbReference type="InterPro" id="IPR001647">
    <property type="entry name" value="HTH_TetR"/>
</dbReference>
<proteinExistence type="predicted"/>
<dbReference type="PANTHER" id="PTHR30055">
    <property type="entry name" value="HTH-TYPE TRANSCRIPTIONAL REGULATOR RUTR"/>
    <property type="match status" value="1"/>
</dbReference>
<dbReference type="AlphaFoldDB" id="A0A3P1WZ41"/>
<evidence type="ECO:0000313" key="6">
    <source>
        <dbReference type="Proteomes" id="UP000280935"/>
    </source>
</evidence>
<dbReference type="RefSeq" id="WP_125226885.1">
    <property type="nucleotide sequence ID" value="NZ_RQYT01000003.1"/>
</dbReference>
<dbReference type="Pfam" id="PF00440">
    <property type="entry name" value="TetR_N"/>
    <property type="match status" value="1"/>
</dbReference>
<accession>A0A3P1WZ41</accession>
<dbReference type="EMBL" id="RQYT01000003">
    <property type="protein sequence ID" value="RRD50937.1"/>
    <property type="molecule type" value="Genomic_DNA"/>
</dbReference>
<dbReference type="InterPro" id="IPR009057">
    <property type="entry name" value="Homeodomain-like_sf"/>
</dbReference>
<dbReference type="InterPro" id="IPR050109">
    <property type="entry name" value="HTH-type_TetR-like_transc_reg"/>
</dbReference>
<feature type="DNA-binding region" description="H-T-H motif" evidence="2">
    <location>
        <begin position="32"/>
        <end position="51"/>
    </location>
</feature>
<evidence type="ECO:0000256" key="3">
    <source>
        <dbReference type="SAM" id="Coils"/>
    </source>
</evidence>
<dbReference type="PROSITE" id="PS50977">
    <property type="entry name" value="HTH_TETR_2"/>
    <property type="match status" value="1"/>
</dbReference>
<gene>
    <name evidence="5" type="ORF">EII35_02495</name>
</gene>
<comment type="caution">
    <text evidence="5">The sequence shown here is derived from an EMBL/GenBank/DDBJ whole genome shotgun (WGS) entry which is preliminary data.</text>
</comment>
<dbReference type="Proteomes" id="UP000280935">
    <property type="component" value="Unassembled WGS sequence"/>
</dbReference>